<dbReference type="GO" id="GO:0016740">
    <property type="term" value="F:transferase activity"/>
    <property type="evidence" value="ECO:0007669"/>
    <property type="project" value="UniProtKB-KW"/>
</dbReference>
<dbReference type="InterPro" id="IPR021353">
    <property type="entry name" value="DUF2972"/>
</dbReference>
<name>A0A0A8HBB5_9BACT</name>
<protein>
    <submittedName>
        <fullName evidence="1">Capsular polysaccharide biosynthesis protein, putative glycosyltransferase (DUF2972 domain)</fullName>
    </submittedName>
</protein>
<dbReference type="EMBL" id="CP007772">
    <property type="protein sequence ID" value="AJC90219.1"/>
    <property type="molecule type" value="Genomic_DNA"/>
</dbReference>
<dbReference type="KEGG" id="csm:CSUB8521_0330"/>
<gene>
    <name evidence="1" type="ORF">CSUB8521_0330</name>
</gene>
<keyword evidence="1" id="KW-0808">Transferase</keyword>
<dbReference type="Proteomes" id="UP000031135">
    <property type="component" value="Chromosome"/>
</dbReference>
<evidence type="ECO:0000313" key="1">
    <source>
        <dbReference type="EMBL" id="AJC90219.1"/>
    </source>
</evidence>
<evidence type="ECO:0000313" key="2">
    <source>
        <dbReference type="Proteomes" id="UP000031135"/>
    </source>
</evidence>
<dbReference type="RefSeq" id="WP_039662807.1">
    <property type="nucleotide sequence ID" value="NZ_CP007772.1"/>
</dbReference>
<reference evidence="1 2" key="1">
    <citation type="journal article" date="2014" name="Genome Biol. Evol.">
        <title>Comparative Genomics of the Campylobacter lari Group.</title>
        <authorList>
            <person name="Miller W.G."/>
            <person name="Yee E."/>
            <person name="Chapman M.H."/>
            <person name="Smith T.P."/>
            <person name="Bono J.L."/>
            <person name="Huynh S."/>
            <person name="Parker C.T."/>
            <person name="Vandamme P."/>
            <person name="Luong K."/>
            <person name="Korlach J."/>
        </authorList>
    </citation>
    <scope>NUCLEOTIDE SEQUENCE [LARGE SCALE GENOMIC DNA]</scope>
    <source>
        <strain evidence="1 2">LMG 24374</strain>
    </source>
</reference>
<accession>A0A0A8HBB5</accession>
<organism evidence="1 2">
    <name type="scientific">Campylobacter subantarcticus LMG 24374</name>
    <dbReference type="NCBI Taxonomy" id="1388751"/>
    <lineage>
        <taxon>Bacteria</taxon>
        <taxon>Pseudomonadati</taxon>
        <taxon>Campylobacterota</taxon>
        <taxon>Epsilonproteobacteria</taxon>
        <taxon>Campylobacterales</taxon>
        <taxon>Campylobacteraceae</taxon>
        <taxon>Campylobacter</taxon>
    </lineage>
</organism>
<sequence>MLNPNSAIDRIKNSLSYRLGLAIIECKKQHGGGYITLPYKLYKIKQQHFKEQKLYKQTIKIFPQLAYPKVESCKDYNESIRYKYHLSYMLGEALICAHKAWCKGGYFMLPSLLKEKYKIYKNIQDIISILPQKLHYHFYNSTIKNHKINIQDLIDILKQHKDYKPILENIFHNFDFFIKHFDLIRIWLSSKDFKEKYKQENHPYPSLLDPKKLNDENEKINYKNIPAELAWEMNLPLPDNYKFVFLLIHGAGTTTMTRYLRICDINLNRHWGDPVFQYMDSYRLLMKCLGCYNAIILAGQVQQRHKNMVLKFYHLIQKIVPAICVVRDPISTLRPIVNHYGNLKHPKEQIRSDIDVYSNLNEIFDIKVPYAYPDIKGNPTLNTVKEYAYDKYGDFFILNLKINVIKNINKIFYISMDDILPGRSYKTLCDLSEKLGFKFPNDNELFYQKTNSSDYHVDLLFFPKRIHIRQGSDNIVLEITKQKKYSDEYIDCNNLFTISDFLLNEICLIVYAKRIDYDSLKHIIRDSFIVGFFLEYFDRLESFYLNERKKLINEKDMLMFMRKDKKIVLQYKEKFDREFAHLKQCRPDIVASWKYYQEFEKMCKELDGN</sequence>
<dbReference type="Pfam" id="PF11186">
    <property type="entry name" value="DUF2972"/>
    <property type="match status" value="1"/>
</dbReference>
<dbReference type="OrthoDB" id="5363493at2"/>
<dbReference type="HOGENOM" id="CLU_040137_0_0_7"/>
<dbReference type="AlphaFoldDB" id="A0A0A8HBB5"/>
<proteinExistence type="predicted"/>